<dbReference type="Gene3D" id="2.60.40.1180">
    <property type="entry name" value="Golgi alpha-mannosidase II"/>
    <property type="match status" value="1"/>
</dbReference>
<organism evidence="2 3">
    <name type="scientific">Actinoallomurus acaciae</name>
    <dbReference type="NCBI Taxonomy" id="502577"/>
    <lineage>
        <taxon>Bacteria</taxon>
        <taxon>Bacillati</taxon>
        <taxon>Actinomycetota</taxon>
        <taxon>Actinomycetes</taxon>
        <taxon>Streptosporangiales</taxon>
        <taxon>Thermomonosporaceae</taxon>
        <taxon>Actinoallomurus</taxon>
    </lineage>
</organism>
<dbReference type="InterPro" id="IPR017853">
    <property type="entry name" value="GH"/>
</dbReference>
<dbReference type="InterPro" id="IPR052974">
    <property type="entry name" value="GH79_Enzymes"/>
</dbReference>
<evidence type="ECO:0000256" key="1">
    <source>
        <dbReference type="SAM" id="SignalP"/>
    </source>
</evidence>
<feature type="signal peptide" evidence="1">
    <location>
        <begin position="1"/>
        <end position="30"/>
    </location>
</feature>
<keyword evidence="1" id="KW-0732">Signal</keyword>
<evidence type="ECO:0008006" key="4">
    <source>
        <dbReference type="Google" id="ProtNLM"/>
    </source>
</evidence>
<dbReference type="PANTHER" id="PTHR36183">
    <property type="entry name" value="BETA-GLUCURONIDASE"/>
    <property type="match status" value="1"/>
</dbReference>
<dbReference type="Gene3D" id="3.20.20.80">
    <property type="entry name" value="Glycosidases"/>
    <property type="match status" value="1"/>
</dbReference>
<sequence>MTVTAIRRVRAVAGLAAAVLVAQLGTSAAAGSSPPRASVTLDPAHESQGRIPRHFVGFSVEWSLVERYMGPNARNAFANLLGNLGTGVLRVGGSSQDLMPFEPDAPDSDQVITPADLKAIRSTLDAVNGRGRTPSWGVVLGTAMAPPGASRPFVGPDHARAFVRQGVEPAFAGAERDIAGIELGNEPDLSYHSDLDAYLSDLHAYADPDVTGPLPVIVPNTSEDILPWQDVDQRSVPTRFFWDWPRILEAAAPLMRARAGAFGAYASDHFYPLARTCPDKPYRCPSIGALLSDEHMASLDYQVYVHAGEARGHGLGYRRLEETNTAAGRGADGVSNVAAAAAYGLDLMFHAACPQPPADPAANATCGTGAVGVNFHNAEVRAFFEPEEGNGYYNAIDYDVTPAMGAPTAAPLYYAALVFGRFAQGGSGLRPVPVTADDSGTAQVKAWRVEGGSGERRLFLINKGDHPVTLTVSVPGFAALVDRMTPDDPSGAGRTLDAPQVRVDGRQVATDGTWPGFRPTAERVHGHRMTVTVAAGEACVITGR</sequence>
<evidence type="ECO:0000313" key="3">
    <source>
        <dbReference type="Proteomes" id="UP001589627"/>
    </source>
</evidence>
<gene>
    <name evidence="2" type="ORF">ACFFNX_18460</name>
</gene>
<protein>
    <recommendedName>
        <fullName evidence="4">Beta-glucuronidase C-terminal domain-containing protein</fullName>
    </recommendedName>
</protein>
<accession>A0ABV5YGJ8</accession>
<dbReference type="Proteomes" id="UP001589627">
    <property type="component" value="Unassembled WGS sequence"/>
</dbReference>
<dbReference type="EMBL" id="JBHLZP010000125">
    <property type="protein sequence ID" value="MFB9834170.1"/>
    <property type="molecule type" value="Genomic_DNA"/>
</dbReference>
<dbReference type="SUPFAM" id="SSF51445">
    <property type="entry name" value="(Trans)glycosidases"/>
    <property type="match status" value="1"/>
</dbReference>
<reference evidence="2 3" key="1">
    <citation type="submission" date="2024-09" db="EMBL/GenBank/DDBJ databases">
        <authorList>
            <person name="Sun Q."/>
            <person name="Mori K."/>
        </authorList>
    </citation>
    <scope>NUCLEOTIDE SEQUENCE [LARGE SCALE GENOMIC DNA]</scope>
    <source>
        <strain evidence="2 3">TBRC 0563</strain>
    </source>
</reference>
<evidence type="ECO:0000313" key="2">
    <source>
        <dbReference type="EMBL" id="MFB9834170.1"/>
    </source>
</evidence>
<comment type="caution">
    <text evidence="2">The sequence shown here is derived from an EMBL/GenBank/DDBJ whole genome shotgun (WGS) entry which is preliminary data.</text>
</comment>
<proteinExistence type="predicted"/>
<name>A0ABV5YGJ8_9ACTN</name>
<dbReference type="PANTHER" id="PTHR36183:SF2">
    <property type="entry name" value="BETA-GLUCURONIDASE C-TERMINAL DOMAIN-CONTAINING PROTEIN"/>
    <property type="match status" value="1"/>
</dbReference>
<dbReference type="RefSeq" id="WP_378203252.1">
    <property type="nucleotide sequence ID" value="NZ_JBHLZP010000125.1"/>
</dbReference>
<dbReference type="InterPro" id="IPR013780">
    <property type="entry name" value="Glyco_hydro_b"/>
</dbReference>
<feature type="chain" id="PRO_5045887302" description="Beta-glucuronidase C-terminal domain-containing protein" evidence="1">
    <location>
        <begin position="31"/>
        <end position="544"/>
    </location>
</feature>
<keyword evidence="3" id="KW-1185">Reference proteome</keyword>